<keyword evidence="2" id="KW-1015">Disulfide bond</keyword>
<evidence type="ECO:0000256" key="2">
    <source>
        <dbReference type="ARBA" id="ARBA00023157"/>
    </source>
</evidence>
<organism evidence="6 7">
    <name type="scientific">Trachymyrmex septentrionalis</name>
    <dbReference type="NCBI Taxonomy" id="34720"/>
    <lineage>
        <taxon>Eukaryota</taxon>
        <taxon>Metazoa</taxon>
        <taxon>Ecdysozoa</taxon>
        <taxon>Arthropoda</taxon>
        <taxon>Hexapoda</taxon>
        <taxon>Insecta</taxon>
        <taxon>Pterygota</taxon>
        <taxon>Neoptera</taxon>
        <taxon>Endopterygota</taxon>
        <taxon>Hymenoptera</taxon>
        <taxon>Apocrita</taxon>
        <taxon>Aculeata</taxon>
        <taxon>Formicoidea</taxon>
        <taxon>Formicidae</taxon>
        <taxon>Myrmicinae</taxon>
        <taxon>Trachymyrmex</taxon>
    </lineage>
</organism>
<dbReference type="SMART" id="SM00280">
    <property type="entry name" value="KAZAL"/>
    <property type="match status" value="1"/>
</dbReference>
<dbReference type="Pfam" id="PF07648">
    <property type="entry name" value="Kazal_2"/>
    <property type="match status" value="1"/>
</dbReference>
<keyword evidence="1" id="KW-0732">Signal</keyword>
<dbReference type="PROSITE" id="PS51465">
    <property type="entry name" value="KAZAL_2"/>
    <property type="match status" value="1"/>
</dbReference>
<dbReference type="InterPro" id="IPR036058">
    <property type="entry name" value="Kazal_dom_sf"/>
</dbReference>
<accession>A0A195FIJ5</accession>
<evidence type="ECO:0000256" key="1">
    <source>
        <dbReference type="ARBA" id="ARBA00022729"/>
    </source>
</evidence>
<evidence type="ECO:0000259" key="5">
    <source>
        <dbReference type="PROSITE" id="PS51465"/>
    </source>
</evidence>
<dbReference type="EMBL" id="KQ981523">
    <property type="protein sequence ID" value="KYN40490.1"/>
    <property type="molecule type" value="Genomic_DNA"/>
</dbReference>
<dbReference type="GO" id="GO:0050840">
    <property type="term" value="F:extracellular matrix binding"/>
    <property type="evidence" value="ECO:0007669"/>
    <property type="project" value="TreeGrafter"/>
</dbReference>
<dbReference type="AlphaFoldDB" id="A0A195FIJ5"/>
<gene>
    <name evidence="6" type="ORF">ALC56_05435</name>
</gene>
<keyword evidence="7" id="KW-1185">Reference proteome</keyword>
<proteinExistence type="predicted"/>
<reference evidence="6 7" key="1">
    <citation type="submission" date="2016-03" db="EMBL/GenBank/DDBJ databases">
        <title>Trachymyrmex septentrionalis WGS genome.</title>
        <authorList>
            <person name="Nygaard S."/>
            <person name="Hu H."/>
            <person name="Boomsma J."/>
            <person name="Zhang G."/>
        </authorList>
    </citation>
    <scope>NUCLEOTIDE SEQUENCE [LARGE SCALE GENOMIC DNA]</scope>
    <source>
        <strain evidence="6">Tsep2-gDNA-1</strain>
        <tissue evidence="6">Whole body</tissue>
    </source>
</reference>
<dbReference type="STRING" id="34720.A0A195FIJ5"/>
<dbReference type="GO" id="GO:0005615">
    <property type="term" value="C:extracellular space"/>
    <property type="evidence" value="ECO:0007669"/>
    <property type="project" value="TreeGrafter"/>
</dbReference>
<dbReference type="Gene3D" id="3.30.60.30">
    <property type="match status" value="1"/>
</dbReference>
<dbReference type="PANTHER" id="PTHR13866:SF30">
    <property type="match status" value="1"/>
</dbReference>
<dbReference type="GO" id="GO:0005509">
    <property type="term" value="F:calcium ion binding"/>
    <property type="evidence" value="ECO:0007669"/>
    <property type="project" value="TreeGrafter"/>
</dbReference>
<protein>
    <submittedName>
        <fullName evidence="6">Testican-3</fullName>
    </submittedName>
</protein>
<name>A0A195FIJ5_9HYME</name>
<keyword evidence="3" id="KW-0325">Glycoprotein</keyword>
<evidence type="ECO:0000313" key="6">
    <source>
        <dbReference type="EMBL" id="KYN40490.1"/>
    </source>
</evidence>
<evidence type="ECO:0000313" key="7">
    <source>
        <dbReference type="Proteomes" id="UP000078541"/>
    </source>
</evidence>
<dbReference type="SUPFAM" id="SSF100895">
    <property type="entry name" value="Kazal-type serine protease inhibitors"/>
    <property type="match status" value="1"/>
</dbReference>
<evidence type="ECO:0000256" key="4">
    <source>
        <dbReference type="SAM" id="MobiDB-lite"/>
    </source>
</evidence>
<dbReference type="PANTHER" id="PTHR13866">
    <property type="entry name" value="SPARC OSTEONECTIN"/>
    <property type="match status" value="1"/>
</dbReference>
<feature type="domain" description="Kazal-like" evidence="5">
    <location>
        <begin position="190"/>
        <end position="241"/>
    </location>
</feature>
<dbReference type="InterPro" id="IPR002350">
    <property type="entry name" value="Kazal_dom"/>
</dbReference>
<feature type="region of interest" description="Disordered" evidence="4">
    <location>
        <begin position="91"/>
        <end position="125"/>
    </location>
</feature>
<sequence length="255" mass="29009">MDTGGQEIFPSADAQSPWKSDEPMVFHFRDDPRIMKVGDKKRWIHDPNSELCRPLNCKKKELCLLEDTFTAVCVSKKELHKSGDIVIPKSRAVQQRRMRTETSVDSDDDDAFFDSEDDDDDQDESKDYWYLGVSGSLIAATPPVDRQEKSLCTDKDSPSARRDSFCESAFPTLRREPMLCLRQRASPAKGALKSMCQECPVVKPTFLCGNDNRTYSSPCRLEYHNCIHHTSVHIACKGFCPCKGKRYVCLRANRV</sequence>
<dbReference type="Proteomes" id="UP000078541">
    <property type="component" value="Unassembled WGS sequence"/>
</dbReference>
<feature type="compositionally biased region" description="Acidic residues" evidence="4">
    <location>
        <begin position="104"/>
        <end position="124"/>
    </location>
</feature>
<dbReference type="GO" id="GO:0005518">
    <property type="term" value="F:collagen binding"/>
    <property type="evidence" value="ECO:0007669"/>
    <property type="project" value="TreeGrafter"/>
</dbReference>
<evidence type="ECO:0000256" key="3">
    <source>
        <dbReference type="ARBA" id="ARBA00023180"/>
    </source>
</evidence>
<dbReference type="CDD" id="cd00104">
    <property type="entry name" value="KAZAL_FS"/>
    <property type="match status" value="1"/>
</dbReference>
<feature type="region of interest" description="Disordered" evidence="4">
    <location>
        <begin position="1"/>
        <end position="23"/>
    </location>
</feature>